<dbReference type="Proteomes" id="UP000516173">
    <property type="component" value="Chromosome"/>
</dbReference>
<dbReference type="AlphaFoldDB" id="A0A7G1KXV3"/>
<name>A0A7G1KXV3_9NOCA</name>
<gene>
    <name evidence="1" type="ORF">NWFMUON74_57360</name>
</gene>
<evidence type="ECO:0000313" key="2">
    <source>
        <dbReference type="Proteomes" id="UP000516173"/>
    </source>
</evidence>
<dbReference type="KEGG" id="nwl:NWFMUON74_57360"/>
<accession>A0A7G1KXV3</accession>
<protein>
    <submittedName>
        <fullName evidence="1">Uncharacterized protein</fullName>
    </submittedName>
</protein>
<organism evidence="1 2">
    <name type="scientific">Nocardia wallacei</name>
    <dbReference type="NCBI Taxonomy" id="480035"/>
    <lineage>
        <taxon>Bacteria</taxon>
        <taxon>Bacillati</taxon>
        <taxon>Actinomycetota</taxon>
        <taxon>Actinomycetes</taxon>
        <taxon>Mycobacteriales</taxon>
        <taxon>Nocardiaceae</taxon>
        <taxon>Nocardia</taxon>
    </lineage>
</organism>
<sequence length="146" mass="14899">MMGRSNGFSRAAGGSRRGACLVALLAALLLTLPMAHCAEAGGVAAPGHHTHAAISAAVVDHAHTVAGSPLDIHCVLHFDHCLASPVLRATAETVPAQHMLLLAPAPAVLLVAGADDIFSAGPRDPPCRLPARGGRATLTQFCIARR</sequence>
<dbReference type="GeneID" id="80350163"/>
<reference evidence="1 2" key="1">
    <citation type="submission" date="2020-08" db="EMBL/GenBank/DDBJ databases">
        <title>Genome Sequencing of Nocardia wallacei strain FMUON74 and assembly.</title>
        <authorList>
            <person name="Toyokawa M."/>
            <person name="Uesaka K."/>
        </authorList>
    </citation>
    <scope>NUCLEOTIDE SEQUENCE [LARGE SCALE GENOMIC DNA]</scope>
    <source>
        <strain evidence="1 2">FMUON74</strain>
    </source>
</reference>
<dbReference type="InterPro" id="IPR058714">
    <property type="entry name" value="LpqS"/>
</dbReference>
<dbReference type="Pfam" id="PF26327">
    <property type="entry name" value="LpqS"/>
    <property type="match status" value="1"/>
</dbReference>
<dbReference type="EMBL" id="AP023396">
    <property type="protein sequence ID" value="BCK57964.1"/>
    <property type="molecule type" value="Genomic_DNA"/>
</dbReference>
<proteinExistence type="predicted"/>
<dbReference type="RefSeq" id="WP_232110645.1">
    <property type="nucleotide sequence ID" value="NZ_AP023396.1"/>
</dbReference>
<keyword evidence="2" id="KW-1185">Reference proteome</keyword>
<evidence type="ECO:0000313" key="1">
    <source>
        <dbReference type="EMBL" id="BCK57964.1"/>
    </source>
</evidence>